<dbReference type="Proteomes" id="UP000026962">
    <property type="component" value="Chromosome 11"/>
</dbReference>
<reference evidence="7" key="2">
    <citation type="submission" date="2018-05" db="EMBL/GenBank/DDBJ databases">
        <title>OpunRS2 (Oryza punctata Reference Sequence Version 2).</title>
        <authorList>
            <person name="Zhang J."/>
            <person name="Kudrna D."/>
            <person name="Lee S."/>
            <person name="Talag J."/>
            <person name="Welchert J."/>
            <person name="Wing R.A."/>
        </authorList>
    </citation>
    <scope>NUCLEOTIDE SEQUENCE [LARGE SCALE GENOMIC DNA]</scope>
</reference>
<dbReference type="InterPro" id="IPR011598">
    <property type="entry name" value="bHLH_dom"/>
</dbReference>
<feature type="domain" description="BHLH" evidence="6">
    <location>
        <begin position="7"/>
        <end position="61"/>
    </location>
</feature>
<evidence type="ECO:0000256" key="5">
    <source>
        <dbReference type="SAM" id="Coils"/>
    </source>
</evidence>
<dbReference type="InterPro" id="IPR036638">
    <property type="entry name" value="HLH_DNA-bd_sf"/>
</dbReference>
<dbReference type="InterPro" id="IPR044172">
    <property type="entry name" value="ILI2-like"/>
</dbReference>
<evidence type="ECO:0000256" key="3">
    <source>
        <dbReference type="ARBA" id="ARBA00023015"/>
    </source>
</evidence>
<dbReference type="GO" id="GO:0040008">
    <property type="term" value="P:regulation of growth"/>
    <property type="evidence" value="ECO:0007669"/>
    <property type="project" value="InterPro"/>
</dbReference>
<dbReference type="Gramene" id="OPUNC11G15850.1">
    <property type="protein sequence ID" value="OPUNC11G15850.1"/>
    <property type="gene ID" value="OPUNC11G15850"/>
</dbReference>
<dbReference type="PANTHER" id="PTHR38546">
    <property type="entry name" value="DNA BINDING PROTEIN"/>
    <property type="match status" value="1"/>
</dbReference>
<evidence type="ECO:0000256" key="1">
    <source>
        <dbReference type="ARBA" id="ARBA00005510"/>
    </source>
</evidence>
<dbReference type="GO" id="GO:0006355">
    <property type="term" value="P:regulation of DNA-templated transcription"/>
    <property type="evidence" value="ECO:0007669"/>
    <property type="project" value="InterPro"/>
</dbReference>
<dbReference type="OMA" id="ATHITTY"/>
<evidence type="ECO:0000256" key="4">
    <source>
        <dbReference type="ARBA" id="ARBA00023163"/>
    </source>
</evidence>
<name>A0A0E0MH04_ORYPU</name>
<keyword evidence="3" id="KW-0805">Transcription regulation</keyword>
<reference evidence="7" key="1">
    <citation type="submission" date="2015-04" db="UniProtKB">
        <authorList>
            <consortium name="EnsemblPlants"/>
        </authorList>
    </citation>
    <scope>IDENTIFICATION</scope>
</reference>
<dbReference type="AlphaFoldDB" id="A0A0E0MH04"/>
<keyword evidence="5" id="KW-0175">Coiled coil</keyword>
<proteinExistence type="inferred from homology"/>
<evidence type="ECO:0000256" key="2">
    <source>
        <dbReference type="ARBA" id="ARBA00022604"/>
    </source>
</evidence>
<dbReference type="InterPro" id="IPR044293">
    <property type="entry name" value="PRE"/>
</dbReference>
<dbReference type="Pfam" id="PF23174">
    <property type="entry name" value="bHLH_ILI"/>
    <property type="match status" value="1"/>
</dbReference>
<dbReference type="PANTHER" id="PTHR38546:SF5">
    <property type="entry name" value="TRANSCRIPTION FACTOR ILI2"/>
    <property type="match status" value="1"/>
</dbReference>
<keyword evidence="4" id="KW-0804">Transcription</keyword>
<feature type="coiled-coil region" evidence="5">
    <location>
        <begin position="51"/>
        <end position="78"/>
    </location>
</feature>
<dbReference type="PROSITE" id="PS50888">
    <property type="entry name" value="BHLH"/>
    <property type="match status" value="1"/>
</dbReference>
<sequence length="99" mass="10775">MSSSRRSRTSSRLATAAPTDEQIAELISKLQAVLPTRGGQANAKTSSAEVLQEACRYIRRLHREADALSERLAELLLLQPSDLAINGADVSDLIRSLLM</sequence>
<evidence type="ECO:0000259" key="6">
    <source>
        <dbReference type="PROSITE" id="PS50888"/>
    </source>
</evidence>
<dbReference type="STRING" id="4537.A0A0E0MH04"/>
<comment type="similarity">
    <text evidence="1">Belongs to the bHLH protein family.</text>
</comment>
<dbReference type="EnsemblPlants" id="OPUNC11G15850.1">
    <property type="protein sequence ID" value="OPUNC11G15850.1"/>
    <property type="gene ID" value="OPUNC11G15850"/>
</dbReference>
<dbReference type="SUPFAM" id="SSF47459">
    <property type="entry name" value="HLH, helix-loop-helix DNA-binding domain"/>
    <property type="match status" value="1"/>
</dbReference>
<dbReference type="Gene3D" id="4.10.280.10">
    <property type="entry name" value="Helix-loop-helix DNA-binding domain"/>
    <property type="match status" value="1"/>
</dbReference>
<keyword evidence="8" id="KW-1185">Reference proteome</keyword>
<accession>A0A0E0MH04</accession>
<dbReference type="HOGENOM" id="CLU_183267_0_0_1"/>
<dbReference type="GO" id="GO:0046983">
    <property type="term" value="F:protein dimerization activity"/>
    <property type="evidence" value="ECO:0007669"/>
    <property type="project" value="InterPro"/>
</dbReference>
<evidence type="ECO:0000313" key="7">
    <source>
        <dbReference type="EnsemblPlants" id="OPUNC11G15850.1"/>
    </source>
</evidence>
<protein>
    <recommendedName>
        <fullName evidence="6">BHLH domain-containing protein</fullName>
    </recommendedName>
</protein>
<keyword evidence="2" id="KW-0341">Growth regulation</keyword>
<organism evidence="7">
    <name type="scientific">Oryza punctata</name>
    <name type="common">Red rice</name>
    <dbReference type="NCBI Taxonomy" id="4537"/>
    <lineage>
        <taxon>Eukaryota</taxon>
        <taxon>Viridiplantae</taxon>
        <taxon>Streptophyta</taxon>
        <taxon>Embryophyta</taxon>
        <taxon>Tracheophyta</taxon>
        <taxon>Spermatophyta</taxon>
        <taxon>Magnoliopsida</taxon>
        <taxon>Liliopsida</taxon>
        <taxon>Poales</taxon>
        <taxon>Poaceae</taxon>
        <taxon>BOP clade</taxon>
        <taxon>Oryzoideae</taxon>
        <taxon>Oryzeae</taxon>
        <taxon>Oryzinae</taxon>
        <taxon>Oryza</taxon>
    </lineage>
</organism>
<evidence type="ECO:0000313" key="8">
    <source>
        <dbReference type="Proteomes" id="UP000026962"/>
    </source>
</evidence>